<dbReference type="Proteomes" id="UP001321473">
    <property type="component" value="Unassembled WGS sequence"/>
</dbReference>
<name>A0AAQ4EPA5_AMBAM</name>
<comment type="caution">
    <text evidence="1">The sequence shown here is derived from an EMBL/GenBank/DDBJ whole genome shotgun (WGS) entry which is preliminary data.</text>
</comment>
<evidence type="ECO:0000313" key="2">
    <source>
        <dbReference type="Proteomes" id="UP001321473"/>
    </source>
</evidence>
<gene>
    <name evidence="1" type="ORF">V5799_030110</name>
</gene>
<sequence length="71" mass="8239">MSVNITCMSSTTIDIENSTHRASQWVSFYNWSRTSWVNGTQNLTAYPGEDEKYNFMNTTYNLGKNEYVVLQ</sequence>
<accession>A0AAQ4EPA5</accession>
<evidence type="ECO:0000313" key="1">
    <source>
        <dbReference type="EMBL" id="KAK8776545.1"/>
    </source>
</evidence>
<protein>
    <submittedName>
        <fullName evidence="1">Uncharacterized protein</fullName>
    </submittedName>
</protein>
<organism evidence="1 2">
    <name type="scientific">Amblyomma americanum</name>
    <name type="common">Lone star tick</name>
    <dbReference type="NCBI Taxonomy" id="6943"/>
    <lineage>
        <taxon>Eukaryota</taxon>
        <taxon>Metazoa</taxon>
        <taxon>Ecdysozoa</taxon>
        <taxon>Arthropoda</taxon>
        <taxon>Chelicerata</taxon>
        <taxon>Arachnida</taxon>
        <taxon>Acari</taxon>
        <taxon>Parasitiformes</taxon>
        <taxon>Ixodida</taxon>
        <taxon>Ixodoidea</taxon>
        <taxon>Ixodidae</taxon>
        <taxon>Amblyomminae</taxon>
        <taxon>Amblyomma</taxon>
    </lineage>
</organism>
<proteinExistence type="predicted"/>
<dbReference type="AlphaFoldDB" id="A0AAQ4EPA5"/>
<dbReference type="EMBL" id="JARKHS020012825">
    <property type="protein sequence ID" value="KAK8776545.1"/>
    <property type="molecule type" value="Genomic_DNA"/>
</dbReference>
<reference evidence="1 2" key="1">
    <citation type="journal article" date="2023" name="Arcadia Sci">
        <title>De novo assembly of a long-read Amblyomma americanum tick genome.</title>
        <authorList>
            <person name="Chou S."/>
            <person name="Poskanzer K.E."/>
            <person name="Rollins M."/>
            <person name="Thuy-Boun P.S."/>
        </authorList>
    </citation>
    <scope>NUCLEOTIDE SEQUENCE [LARGE SCALE GENOMIC DNA]</scope>
    <source>
        <strain evidence="1">F_SG_1</strain>
        <tissue evidence="1">Salivary glands</tissue>
    </source>
</reference>
<keyword evidence="2" id="KW-1185">Reference proteome</keyword>